<dbReference type="EMBL" id="ARZA01000277">
    <property type="protein sequence ID" value="EOC99375.1"/>
    <property type="molecule type" value="Genomic_DNA"/>
</dbReference>
<sequence>MDFFYGLLLGEMLSDEDVGAGLASIVIIPIIFVLIFKFFSWLEDLGKYLPYFIAGVVFMTIIIPIVRYRLDKSSSVLGEGFIKFLLMINFALCFTTMYNIAADYDIRLLSSFTEWLLEDVSSINFFFAVLIFILNLVLLPLSFIVDVFVVPMFTIPLIQNIIWKIFNQRYRNKNKAYS</sequence>
<keyword evidence="1" id="KW-0812">Transmembrane</keyword>
<protein>
    <submittedName>
        <fullName evidence="2">Uncharacterized protein</fullName>
    </submittedName>
</protein>
<keyword evidence="1" id="KW-1133">Transmembrane helix</keyword>
<comment type="caution">
    <text evidence="2">The sequence shown here is derived from an EMBL/GenBank/DDBJ whole genome shotgun (WGS) entry which is preliminary data.</text>
</comment>
<accession>R1CKY5</accession>
<keyword evidence="3" id="KW-1185">Reference proteome</keyword>
<proteinExistence type="predicted"/>
<reference evidence="2 3" key="1">
    <citation type="journal article" date="2015" name="Geomicrobiol. J.">
        <title>Caldisalinibacter kiritimatiensis gen. nov., sp. nov., a moderately thermohalophilic thiosulfate-reducing bacterium from a hypersaline microbial mat.</title>
        <authorList>
            <person name="Ben Hania W."/>
            <person name="Joseph M."/>
            <person name="Fiebig A."/>
            <person name="Bunk B."/>
            <person name="Klenk H.-P."/>
            <person name="Fardeau M.-L."/>
            <person name="Spring S."/>
        </authorList>
    </citation>
    <scope>NUCLEOTIDE SEQUENCE [LARGE SCALE GENOMIC DNA]</scope>
    <source>
        <strain evidence="2 3">L21-TH-D2</strain>
    </source>
</reference>
<dbReference type="AlphaFoldDB" id="R1CKY5"/>
<evidence type="ECO:0000256" key="1">
    <source>
        <dbReference type="SAM" id="Phobius"/>
    </source>
</evidence>
<gene>
    <name evidence="2" type="ORF">L21TH_2633</name>
</gene>
<feature type="transmembrane region" description="Helical" evidence="1">
    <location>
        <begin position="80"/>
        <end position="101"/>
    </location>
</feature>
<feature type="transmembrane region" description="Helical" evidence="1">
    <location>
        <begin position="147"/>
        <end position="166"/>
    </location>
</feature>
<keyword evidence="1" id="KW-0472">Membrane</keyword>
<evidence type="ECO:0000313" key="2">
    <source>
        <dbReference type="EMBL" id="EOC99375.1"/>
    </source>
</evidence>
<name>R1CKY5_9FIRM</name>
<dbReference type="Proteomes" id="UP000013378">
    <property type="component" value="Unassembled WGS sequence"/>
</dbReference>
<organism evidence="2 3">
    <name type="scientific">Caldisalinibacter kiritimatiensis</name>
    <dbReference type="NCBI Taxonomy" id="1304284"/>
    <lineage>
        <taxon>Bacteria</taxon>
        <taxon>Bacillati</taxon>
        <taxon>Bacillota</taxon>
        <taxon>Tissierellia</taxon>
        <taxon>Tissierellales</taxon>
        <taxon>Thermohalobacteraceae</taxon>
        <taxon>Caldisalinibacter</taxon>
    </lineage>
</organism>
<evidence type="ECO:0000313" key="3">
    <source>
        <dbReference type="Proteomes" id="UP000013378"/>
    </source>
</evidence>
<feature type="transmembrane region" description="Helical" evidence="1">
    <location>
        <begin position="122"/>
        <end position="141"/>
    </location>
</feature>
<feature type="transmembrane region" description="Helical" evidence="1">
    <location>
        <begin position="20"/>
        <end position="39"/>
    </location>
</feature>
<feature type="transmembrane region" description="Helical" evidence="1">
    <location>
        <begin position="48"/>
        <end position="68"/>
    </location>
</feature>